<accession>A0A7G5FFL1</accession>
<reference evidence="2 3" key="1">
    <citation type="submission" date="2020-07" db="EMBL/GenBank/DDBJ databases">
        <title>non toxigenic Corynebacterium sp. nov from a clinical source.</title>
        <authorList>
            <person name="Bernier A.-M."/>
            <person name="Bernard K."/>
        </authorList>
    </citation>
    <scope>NUCLEOTIDE SEQUENCE [LARGE SCALE GENOMIC DNA]</scope>
    <source>
        <strain evidence="3">NML 93-0612</strain>
    </source>
</reference>
<feature type="transmembrane region" description="Helical" evidence="1">
    <location>
        <begin position="23"/>
        <end position="49"/>
    </location>
</feature>
<name>A0A7G5FFL1_9CORY</name>
<gene>
    <name evidence="2" type="ORF">HW450_01155</name>
</gene>
<evidence type="ECO:0000313" key="2">
    <source>
        <dbReference type="EMBL" id="QMV85402.1"/>
    </source>
</evidence>
<dbReference type="Gene3D" id="1.20.120.1220">
    <property type="match status" value="1"/>
</dbReference>
<dbReference type="EMBL" id="CP059833">
    <property type="protein sequence ID" value="QMV85402.1"/>
    <property type="molecule type" value="Genomic_DNA"/>
</dbReference>
<keyword evidence="1" id="KW-1133">Transmembrane helix</keyword>
<keyword evidence="3" id="KW-1185">Reference proteome</keyword>
<keyword evidence="1" id="KW-0472">Membrane</keyword>
<sequence>MGVFFWATALCGYDICFRRLPDWLTLPAIAVAWWWHPTCILGGVAWAALYLRRGVGGGDVKLAASLGTLAVAGGIMDLFAAIALASLATVLLCLLLRRSALPHGPAMIVATLLIRGY</sequence>
<protein>
    <submittedName>
        <fullName evidence="2">Prepilin peptidase</fullName>
    </submittedName>
</protein>
<dbReference type="RefSeq" id="WP_182386224.1">
    <property type="nucleotide sequence ID" value="NZ_CP059833.1"/>
</dbReference>
<evidence type="ECO:0000256" key="1">
    <source>
        <dbReference type="SAM" id="Phobius"/>
    </source>
</evidence>
<organism evidence="2 3">
    <name type="scientific">Corynebacterium hindlerae</name>
    <dbReference type="NCBI Taxonomy" id="699041"/>
    <lineage>
        <taxon>Bacteria</taxon>
        <taxon>Bacillati</taxon>
        <taxon>Actinomycetota</taxon>
        <taxon>Actinomycetes</taxon>
        <taxon>Mycobacteriales</taxon>
        <taxon>Corynebacteriaceae</taxon>
        <taxon>Corynebacterium</taxon>
    </lineage>
</organism>
<dbReference type="AlphaFoldDB" id="A0A7G5FFL1"/>
<proteinExistence type="predicted"/>
<evidence type="ECO:0000313" key="3">
    <source>
        <dbReference type="Proteomes" id="UP000515570"/>
    </source>
</evidence>
<feature type="transmembrane region" description="Helical" evidence="1">
    <location>
        <begin position="69"/>
        <end position="96"/>
    </location>
</feature>
<dbReference type="Proteomes" id="UP000515570">
    <property type="component" value="Chromosome"/>
</dbReference>
<keyword evidence="1" id="KW-0812">Transmembrane</keyword>